<dbReference type="GO" id="GO:0016491">
    <property type="term" value="F:oxidoreductase activity"/>
    <property type="evidence" value="ECO:0007669"/>
    <property type="project" value="InterPro"/>
</dbReference>
<sequence>MASFGEWLEEKRTEGLGKGFSLLLIAAGVLGLGWLGVRAFSGGGGADARFVGRNVAGLALRDAEGRTRTLGEFSGQVVVLDFWATWCPPCRMSLPELAALQQAQGPAYAVVPVSLDRGGFGAVTPFFASNPSMALTAMVPADPAGLAKAVGEIEAIPTTLIVDRNGKVASAWMGYTPGRLDQELKAALGK</sequence>
<dbReference type="RefSeq" id="WP_316413336.1">
    <property type="nucleotide sequence ID" value="NZ_AP027080.1"/>
</dbReference>
<keyword evidence="4" id="KW-1133">Transmembrane helix</keyword>
<dbReference type="InterPro" id="IPR013766">
    <property type="entry name" value="Thioredoxin_domain"/>
</dbReference>
<dbReference type="PROSITE" id="PS00194">
    <property type="entry name" value="THIOREDOXIN_1"/>
    <property type="match status" value="1"/>
</dbReference>
<keyword evidence="4" id="KW-0472">Membrane</keyword>
<protein>
    <recommendedName>
        <fullName evidence="5">Thioredoxin domain-containing protein</fullName>
    </recommendedName>
</protein>
<dbReference type="SUPFAM" id="SSF52833">
    <property type="entry name" value="Thioredoxin-like"/>
    <property type="match status" value="1"/>
</dbReference>
<dbReference type="GO" id="GO:0030313">
    <property type="term" value="C:cell envelope"/>
    <property type="evidence" value="ECO:0007669"/>
    <property type="project" value="UniProtKB-SubCell"/>
</dbReference>
<dbReference type="EMBL" id="AP027080">
    <property type="protein sequence ID" value="BDU74661.1"/>
    <property type="molecule type" value="Genomic_DNA"/>
</dbReference>
<dbReference type="InterPro" id="IPR013740">
    <property type="entry name" value="Redoxin"/>
</dbReference>
<dbReference type="InterPro" id="IPR050553">
    <property type="entry name" value="Thioredoxin_ResA/DsbE_sf"/>
</dbReference>
<keyword evidence="7" id="KW-1185">Reference proteome</keyword>
<dbReference type="Proteomes" id="UP001238179">
    <property type="component" value="Chromosome"/>
</dbReference>
<dbReference type="GO" id="GO:0017004">
    <property type="term" value="P:cytochrome complex assembly"/>
    <property type="evidence" value="ECO:0007669"/>
    <property type="project" value="UniProtKB-KW"/>
</dbReference>
<evidence type="ECO:0000256" key="2">
    <source>
        <dbReference type="ARBA" id="ARBA00022748"/>
    </source>
</evidence>
<dbReference type="KEGG" id="msil:METEAL_38350"/>
<dbReference type="CDD" id="cd02966">
    <property type="entry name" value="TlpA_like_family"/>
    <property type="match status" value="1"/>
</dbReference>
<organism evidence="6 7">
    <name type="scientific">Mesoterricola silvestris</name>
    <dbReference type="NCBI Taxonomy" id="2927979"/>
    <lineage>
        <taxon>Bacteria</taxon>
        <taxon>Pseudomonadati</taxon>
        <taxon>Acidobacteriota</taxon>
        <taxon>Holophagae</taxon>
        <taxon>Holophagales</taxon>
        <taxon>Holophagaceae</taxon>
        <taxon>Mesoterricola</taxon>
    </lineage>
</organism>
<keyword evidence="3" id="KW-0676">Redox-active center</keyword>
<accession>A0AA48KAH7</accession>
<comment type="subcellular location">
    <subcellularLocation>
        <location evidence="1">Cell envelope</location>
    </subcellularLocation>
</comment>
<dbReference type="Gene3D" id="3.40.30.10">
    <property type="entry name" value="Glutaredoxin"/>
    <property type="match status" value="1"/>
</dbReference>
<evidence type="ECO:0000256" key="1">
    <source>
        <dbReference type="ARBA" id="ARBA00004196"/>
    </source>
</evidence>
<evidence type="ECO:0000259" key="5">
    <source>
        <dbReference type="PROSITE" id="PS51352"/>
    </source>
</evidence>
<dbReference type="PANTHER" id="PTHR42852">
    <property type="entry name" value="THIOL:DISULFIDE INTERCHANGE PROTEIN DSBE"/>
    <property type="match status" value="1"/>
</dbReference>
<evidence type="ECO:0000256" key="3">
    <source>
        <dbReference type="ARBA" id="ARBA00023284"/>
    </source>
</evidence>
<proteinExistence type="predicted"/>
<evidence type="ECO:0000313" key="6">
    <source>
        <dbReference type="EMBL" id="BDU74661.1"/>
    </source>
</evidence>
<feature type="domain" description="Thioredoxin" evidence="5">
    <location>
        <begin position="49"/>
        <end position="190"/>
    </location>
</feature>
<evidence type="ECO:0000256" key="4">
    <source>
        <dbReference type="SAM" id="Phobius"/>
    </source>
</evidence>
<gene>
    <name evidence="6" type="ORF">METEAL_38350</name>
</gene>
<feature type="transmembrane region" description="Helical" evidence="4">
    <location>
        <begin position="20"/>
        <end position="40"/>
    </location>
</feature>
<keyword evidence="2" id="KW-0201">Cytochrome c-type biogenesis</keyword>
<dbReference type="Pfam" id="PF08534">
    <property type="entry name" value="Redoxin"/>
    <property type="match status" value="1"/>
</dbReference>
<name>A0AA48KAH7_9BACT</name>
<reference evidence="7" key="1">
    <citation type="journal article" date="2023" name="Int. J. Syst. Evol. Microbiol.">
        <title>Mesoterricola silvestris gen. nov., sp. nov., Mesoterricola sediminis sp. nov., Geothrix oryzae sp. nov., Geothrix edaphica sp. nov., Geothrix rubra sp. nov., and Geothrix limicola sp. nov., six novel members of Acidobacteriota isolated from soils.</title>
        <authorList>
            <person name="Itoh H."/>
            <person name="Sugisawa Y."/>
            <person name="Mise K."/>
            <person name="Xu Z."/>
            <person name="Kuniyasu M."/>
            <person name="Ushijima N."/>
            <person name="Kawano K."/>
            <person name="Kobayashi E."/>
            <person name="Shiratori Y."/>
            <person name="Masuda Y."/>
            <person name="Senoo K."/>
        </authorList>
    </citation>
    <scope>NUCLEOTIDE SEQUENCE [LARGE SCALE GENOMIC DNA]</scope>
    <source>
        <strain evidence="7">W79</strain>
    </source>
</reference>
<dbReference type="InterPro" id="IPR036249">
    <property type="entry name" value="Thioredoxin-like_sf"/>
</dbReference>
<dbReference type="PANTHER" id="PTHR42852:SF17">
    <property type="entry name" value="THIOREDOXIN-LIKE PROTEIN HI_1115"/>
    <property type="match status" value="1"/>
</dbReference>
<evidence type="ECO:0000313" key="7">
    <source>
        <dbReference type="Proteomes" id="UP001238179"/>
    </source>
</evidence>
<dbReference type="InterPro" id="IPR017937">
    <property type="entry name" value="Thioredoxin_CS"/>
</dbReference>
<dbReference type="PROSITE" id="PS51352">
    <property type="entry name" value="THIOREDOXIN_2"/>
    <property type="match status" value="1"/>
</dbReference>
<dbReference type="AlphaFoldDB" id="A0AA48KAH7"/>
<keyword evidence="4" id="KW-0812">Transmembrane</keyword>